<sequence length="56" mass="5968">MVIFWALMAAGLVAGVTLGSIAWYSSKKPAGWEGAETPGWVRKMTPKSLEQTGDQG</sequence>
<protein>
    <submittedName>
        <fullName evidence="2">Uncharacterized protein</fullName>
    </submittedName>
</protein>
<dbReference type="Pfam" id="PF26623">
    <property type="entry name" value="Psb35"/>
    <property type="match status" value="1"/>
</dbReference>
<keyword evidence="3" id="KW-1185">Reference proteome</keyword>
<proteinExistence type="predicted"/>
<feature type="region of interest" description="Disordered" evidence="1">
    <location>
        <begin position="30"/>
        <end position="56"/>
    </location>
</feature>
<dbReference type="KEGG" id="glj:GKIL_3227"/>
<evidence type="ECO:0000313" key="3">
    <source>
        <dbReference type="Proteomes" id="UP000017396"/>
    </source>
</evidence>
<evidence type="ECO:0000256" key="1">
    <source>
        <dbReference type="SAM" id="MobiDB-lite"/>
    </source>
</evidence>
<organism evidence="2 3">
    <name type="scientific">Gloeobacter kilaueensis (strain ATCC BAA-2537 / CCAP 1431/1 / ULC 316 / JS1)</name>
    <dbReference type="NCBI Taxonomy" id="1183438"/>
    <lineage>
        <taxon>Bacteria</taxon>
        <taxon>Bacillati</taxon>
        <taxon>Cyanobacteriota</taxon>
        <taxon>Cyanophyceae</taxon>
        <taxon>Gloeobacterales</taxon>
        <taxon>Gloeobacteraceae</taxon>
        <taxon>Gloeobacter</taxon>
    </lineage>
</organism>
<name>U5QKT3_GLOK1</name>
<evidence type="ECO:0000313" key="2">
    <source>
        <dbReference type="EMBL" id="AGY59473.1"/>
    </source>
</evidence>
<accession>U5QKT3</accession>
<dbReference type="HOGENOM" id="CLU_3007863_0_0_3"/>
<dbReference type="EMBL" id="CP003587">
    <property type="protein sequence ID" value="AGY59473.1"/>
    <property type="molecule type" value="Genomic_DNA"/>
</dbReference>
<dbReference type="InterPro" id="IPR058149">
    <property type="entry name" value="Psb35"/>
</dbReference>
<dbReference type="NCBIfam" id="NF047378">
    <property type="entry name" value="photo_II_Psb35"/>
    <property type="match status" value="1"/>
</dbReference>
<dbReference type="AlphaFoldDB" id="U5QKT3"/>
<dbReference type="STRING" id="1183438.GKIL_3227"/>
<gene>
    <name evidence="2" type="ORF">GKIL_3227</name>
</gene>
<dbReference type="RefSeq" id="WP_023174750.1">
    <property type="nucleotide sequence ID" value="NC_022600.1"/>
</dbReference>
<dbReference type="eggNOG" id="ENOG5030PH5">
    <property type="taxonomic scope" value="Bacteria"/>
</dbReference>
<reference evidence="2 3" key="1">
    <citation type="journal article" date="2013" name="PLoS ONE">
        <title>Cultivation and Complete Genome Sequencing of Gloeobacter kilaueensis sp. nov., from a Lava Cave in Kilauea Caldera, Hawai'i.</title>
        <authorList>
            <person name="Saw J.H."/>
            <person name="Schatz M."/>
            <person name="Brown M.V."/>
            <person name="Kunkel D.D."/>
            <person name="Foster J.S."/>
            <person name="Shick H."/>
            <person name="Christensen S."/>
            <person name="Hou S."/>
            <person name="Wan X."/>
            <person name="Donachie S.P."/>
        </authorList>
    </citation>
    <scope>NUCLEOTIDE SEQUENCE [LARGE SCALE GENOMIC DNA]</scope>
    <source>
        <strain evidence="3">JS</strain>
    </source>
</reference>
<dbReference type="Proteomes" id="UP000017396">
    <property type="component" value="Chromosome"/>
</dbReference>